<accession>A0A0E9UEY1</accession>
<proteinExistence type="predicted"/>
<sequence>MADMTVTVTDRGSDSGCGGCRGAKFPIKRHTGDPRVSGERFSVTLLKDGSIMPWNEYTTPQQGEERKMEVLSLLLMSI</sequence>
<reference evidence="2" key="2">
    <citation type="journal article" date="2015" name="Fish Shellfish Immunol.">
        <title>Early steps in the European eel (Anguilla anguilla)-Vibrio vulnificus interaction in the gills: Role of the RtxA13 toxin.</title>
        <authorList>
            <person name="Callol A."/>
            <person name="Pajuelo D."/>
            <person name="Ebbesson L."/>
            <person name="Teles M."/>
            <person name="MacKenzie S."/>
            <person name="Amaro C."/>
        </authorList>
    </citation>
    <scope>NUCLEOTIDE SEQUENCE</scope>
</reference>
<protein>
    <submittedName>
        <fullName evidence="2">Uncharacterized protein</fullName>
    </submittedName>
</protein>
<feature type="region of interest" description="Disordered" evidence="1">
    <location>
        <begin position="1"/>
        <end position="21"/>
    </location>
</feature>
<name>A0A0E9UEY1_ANGAN</name>
<dbReference type="AlphaFoldDB" id="A0A0E9UEY1"/>
<evidence type="ECO:0000256" key="1">
    <source>
        <dbReference type="SAM" id="MobiDB-lite"/>
    </source>
</evidence>
<dbReference type="EMBL" id="GBXM01034803">
    <property type="protein sequence ID" value="JAH73774.1"/>
    <property type="molecule type" value="Transcribed_RNA"/>
</dbReference>
<dbReference type="EMBL" id="GBXM01044240">
    <property type="protein sequence ID" value="JAH64337.1"/>
    <property type="molecule type" value="Transcribed_RNA"/>
</dbReference>
<organism evidence="2">
    <name type="scientific">Anguilla anguilla</name>
    <name type="common">European freshwater eel</name>
    <name type="synonym">Muraena anguilla</name>
    <dbReference type="NCBI Taxonomy" id="7936"/>
    <lineage>
        <taxon>Eukaryota</taxon>
        <taxon>Metazoa</taxon>
        <taxon>Chordata</taxon>
        <taxon>Craniata</taxon>
        <taxon>Vertebrata</taxon>
        <taxon>Euteleostomi</taxon>
        <taxon>Actinopterygii</taxon>
        <taxon>Neopterygii</taxon>
        <taxon>Teleostei</taxon>
        <taxon>Anguilliformes</taxon>
        <taxon>Anguillidae</taxon>
        <taxon>Anguilla</taxon>
    </lineage>
</organism>
<evidence type="ECO:0000313" key="2">
    <source>
        <dbReference type="EMBL" id="JAH64337.1"/>
    </source>
</evidence>
<reference evidence="2" key="1">
    <citation type="submission" date="2014-11" db="EMBL/GenBank/DDBJ databases">
        <authorList>
            <person name="Amaro Gonzalez C."/>
        </authorList>
    </citation>
    <scope>NUCLEOTIDE SEQUENCE</scope>
</reference>